<comment type="caution">
    <text evidence="2">The sequence shown here is derived from an EMBL/GenBank/DDBJ whole genome shotgun (WGS) entry which is preliminary data.</text>
</comment>
<name>A0ABT6AMA7_9BURK</name>
<proteinExistence type="predicted"/>
<evidence type="ECO:0000313" key="2">
    <source>
        <dbReference type="EMBL" id="MDF3833738.1"/>
    </source>
</evidence>
<dbReference type="RefSeq" id="WP_035814038.1">
    <property type="nucleotide sequence ID" value="NZ_JARJLM010000210.1"/>
</dbReference>
<feature type="transmembrane region" description="Helical" evidence="1">
    <location>
        <begin position="146"/>
        <end position="167"/>
    </location>
</feature>
<protein>
    <recommendedName>
        <fullName evidence="4">MASE1 domain-containing protein</fullName>
    </recommendedName>
</protein>
<accession>A0ABT6AMA7</accession>
<sequence>MSNLRLQCCMVMATIVLFVLALALNEWLFAHSEFVRGVNWVYLPAGMRLLCTLLFGEAGAIGLLLASWLVSFVYFFPDDFSRAFMGGILAAAAPYLVYRLARQFFGLRASLSNLTPKRLLACIVAYAVASPLLHHIWFALHGGTQNLWQGFLVMLTGDLSGTLIVIYTMKGLLCLLPAGRSGTAAQHK</sequence>
<reference evidence="2 3" key="1">
    <citation type="submission" date="2023-03" db="EMBL/GenBank/DDBJ databases">
        <title>Draft assemblies of triclosan tolerant bacteria isolated from returned activated sludge.</title>
        <authorList>
            <person name="Van Hamelsveld S."/>
        </authorList>
    </citation>
    <scope>NUCLEOTIDE SEQUENCE [LARGE SCALE GENOMIC DNA]</scope>
    <source>
        <strain evidence="2 3">GW210010_S58</strain>
    </source>
</reference>
<feature type="transmembrane region" description="Helical" evidence="1">
    <location>
        <begin position="49"/>
        <end position="74"/>
    </location>
</feature>
<feature type="transmembrane region" description="Helical" evidence="1">
    <location>
        <begin position="119"/>
        <end position="140"/>
    </location>
</feature>
<dbReference type="EMBL" id="JARJLM010000210">
    <property type="protein sequence ID" value="MDF3833738.1"/>
    <property type="molecule type" value="Genomic_DNA"/>
</dbReference>
<keyword evidence="1" id="KW-0812">Transmembrane</keyword>
<keyword evidence="1" id="KW-1133">Transmembrane helix</keyword>
<keyword evidence="1" id="KW-0472">Membrane</keyword>
<evidence type="ECO:0008006" key="4">
    <source>
        <dbReference type="Google" id="ProtNLM"/>
    </source>
</evidence>
<feature type="transmembrane region" description="Helical" evidence="1">
    <location>
        <begin position="80"/>
        <end position="98"/>
    </location>
</feature>
<dbReference type="Proteomes" id="UP001216674">
    <property type="component" value="Unassembled WGS sequence"/>
</dbReference>
<evidence type="ECO:0000256" key="1">
    <source>
        <dbReference type="SAM" id="Phobius"/>
    </source>
</evidence>
<evidence type="ECO:0000313" key="3">
    <source>
        <dbReference type="Proteomes" id="UP001216674"/>
    </source>
</evidence>
<organism evidence="2 3">
    <name type="scientific">Cupriavidus basilensis</name>
    <dbReference type="NCBI Taxonomy" id="68895"/>
    <lineage>
        <taxon>Bacteria</taxon>
        <taxon>Pseudomonadati</taxon>
        <taxon>Pseudomonadota</taxon>
        <taxon>Betaproteobacteria</taxon>
        <taxon>Burkholderiales</taxon>
        <taxon>Burkholderiaceae</taxon>
        <taxon>Cupriavidus</taxon>
    </lineage>
</organism>
<keyword evidence="3" id="KW-1185">Reference proteome</keyword>
<feature type="transmembrane region" description="Helical" evidence="1">
    <location>
        <begin position="12"/>
        <end position="29"/>
    </location>
</feature>
<gene>
    <name evidence="2" type="ORF">P3W85_12375</name>
</gene>